<sequence length="642" mass="67601">MTSESPTPPLVGSLPLDANSTSPTQPPKPLPAGGSPQPEAESPEKGAQHVDSSAGPPSAHSPDSEDLDVPADPEVSSDSEGQDDVIAGGWTDVLSSGELLFRSVAMLRTPSTEEIEELADMDLIDEDHRPRPGTLVTVALRLRLLDPASAPGPGVAMLEYHPEGLPEQLASAGVFPGAPLPEALFQEGGPLAAMAQLPGYGGPTAPGGWSVRQLLAGESEAVSAIDMCIGMQAIGEYAIVRASPRFLFQDSLPEGHPVYTHPMEIDIFLAGAQQAGMLSPDAAFTLEYYLEVFLASRALAVGQFWMDLGFLSMAQRAFTKIKGLLKSVGPDDEWPDNQEEWIHLLGVCHRPLPSLKEHLRLLRGLESLGLALSLAGQLPVPDRATCDRAAQALEALPTLRSVCLAHGKILLAAGRPDAVLSARRRSATITGPSPDEALHAAVRTHFPLPALAPVTDDDLGSLYARAEKQARAARRREKDLYRGMLQGLSYDETPRKKPGQVASAEGSTAKESTAKESTAKESTAKESTAKESTAGRPATEKLTTESPPSGKHASQSSTTEAPSMEEMPVVGTEGKATTKQPTAATSDSDACSSEGPSTTGAESSSTLMDSRKAAEPQHFWRTLSISLLVVAVLIALSTRGSG</sequence>
<protein>
    <submittedName>
        <fullName evidence="2">Uncharacterized protein</fullName>
    </submittedName>
</protein>
<proteinExistence type="predicted"/>
<reference evidence="2" key="1">
    <citation type="submission" date="2013-04" db="EMBL/GenBank/DDBJ databases">
        <title>The Genome Sequence of Fonticula alba ATCC 38817.</title>
        <authorList>
            <consortium name="The Broad Institute Genomics Platform"/>
            <person name="Russ C."/>
            <person name="Cuomo C."/>
            <person name="Burger G."/>
            <person name="Gray M.W."/>
            <person name="Holland P.W.H."/>
            <person name="King N."/>
            <person name="Lang F.B.F."/>
            <person name="Roger A.J."/>
            <person name="Ruiz-Trillo I."/>
            <person name="Brown M."/>
            <person name="Walker B."/>
            <person name="Young S."/>
            <person name="Zeng Q."/>
            <person name="Gargeya S."/>
            <person name="Fitzgerald M."/>
            <person name="Haas B."/>
            <person name="Abouelleil A."/>
            <person name="Allen A.W."/>
            <person name="Alvarado L."/>
            <person name="Arachchi H.M."/>
            <person name="Berlin A.M."/>
            <person name="Chapman S.B."/>
            <person name="Gainer-Dewar J."/>
            <person name="Goldberg J."/>
            <person name="Griggs A."/>
            <person name="Gujja S."/>
            <person name="Hansen M."/>
            <person name="Howarth C."/>
            <person name="Imamovic A."/>
            <person name="Ireland A."/>
            <person name="Larimer J."/>
            <person name="McCowan C."/>
            <person name="Murphy C."/>
            <person name="Pearson M."/>
            <person name="Poon T.W."/>
            <person name="Priest M."/>
            <person name="Roberts A."/>
            <person name="Saif S."/>
            <person name="Shea T."/>
            <person name="Sisk P."/>
            <person name="Sykes S."/>
            <person name="Wortman J."/>
            <person name="Nusbaum C."/>
            <person name="Birren B."/>
        </authorList>
    </citation>
    <scope>NUCLEOTIDE SEQUENCE [LARGE SCALE GENOMIC DNA]</scope>
    <source>
        <strain evidence="2">ATCC 38817</strain>
    </source>
</reference>
<dbReference type="EMBL" id="KB932205">
    <property type="protein sequence ID" value="KCV69972.1"/>
    <property type="molecule type" value="Genomic_DNA"/>
</dbReference>
<organism evidence="2">
    <name type="scientific">Fonticula alba</name>
    <name type="common">Slime mold</name>
    <dbReference type="NCBI Taxonomy" id="691883"/>
    <lineage>
        <taxon>Eukaryota</taxon>
        <taxon>Rotosphaerida</taxon>
        <taxon>Fonticulaceae</taxon>
        <taxon>Fonticula</taxon>
    </lineage>
</organism>
<dbReference type="AlphaFoldDB" id="A0A058Z906"/>
<evidence type="ECO:0000256" key="1">
    <source>
        <dbReference type="SAM" id="MobiDB-lite"/>
    </source>
</evidence>
<name>A0A058Z906_FONAL</name>
<feature type="compositionally biased region" description="Acidic residues" evidence="1">
    <location>
        <begin position="64"/>
        <end position="83"/>
    </location>
</feature>
<gene>
    <name evidence="2" type="ORF">H696_03437</name>
</gene>
<feature type="compositionally biased region" description="Polar residues" evidence="1">
    <location>
        <begin position="594"/>
        <end position="608"/>
    </location>
</feature>
<feature type="compositionally biased region" description="Polar residues" evidence="1">
    <location>
        <begin position="544"/>
        <end position="561"/>
    </location>
</feature>
<feature type="compositionally biased region" description="Basic and acidic residues" evidence="1">
    <location>
        <begin position="512"/>
        <end position="529"/>
    </location>
</feature>
<dbReference type="GeneID" id="20528162"/>
<evidence type="ECO:0000313" key="2">
    <source>
        <dbReference type="EMBL" id="KCV69972.1"/>
    </source>
</evidence>
<dbReference type="Proteomes" id="UP000030693">
    <property type="component" value="Unassembled WGS sequence"/>
</dbReference>
<feature type="region of interest" description="Disordered" evidence="1">
    <location>
        <begin position="486"/>
        <end position="615"/>
    </location>
</feature>
<accession>A0A058Z906</accession>
<keyword evidence="3" id="KW-1185">Reference proteome</keyword>
<dbReference type="RefSeq" id="XP_009495578.1">
    <property type="nucleotide sequence ID" value="XM_009497303.1"/>
</dbReference>
<feature type="region of interest" description="Disordered" evidence="1">
    <location>
        <begin position="1"/>
        <end position="85"/>
    </location>
</feature>
<feature type="compositionally biased region" description="Low complexity" evidence="1">
    <location>
        <begin position="582"/>
        <end position="593"/>
    </location>
</feature>
<evidence type="ECO:0000313" key="3">
    <source>
        <dbReference type="Proteomes" id="UP000030693"/>
    </source>
</evidence>